<dbReference type="SUPFAM" id="SSF48371">
    <property type="entry name" value="ARM repeat"/>
    <property type="match status" value="1"/>
</dbReference>
<dbReference type="Pfam" id="PF23579">
    <property type="entry name" value="ARM_TBCD"/>
    <property type="match status" value="1"/>
</dbReference>
<dbReference type="InterPro" id="IPR016024">
    <property type="entry name" value="ARM-type_fold"/>
</dbReference>
<gene>
    <name evidence="4" type="ORF">ACHAWU_004320</name>
</gene>
<proteinExistence type="predicted"/>
<dbReference type="InterPro" id="IPR033162">
    <property type="entry name" value="TBCD"/>
</dbReference>
<evidence type="ECO:0000259" key="2">
    <source>
        <dbReference type="Pfam" id="PF12612"/>
    </source>
</evidence>
<reference evidence="4 5" key="1">
    <citation type="submission" date="2024-10" db="EMBL/GenBank/DDBJ databases">
        <title>Updated reference genomes for cyclostephanoid diatoms.</title>
        <authorList>
            <person name="Roberts W.R."/>
            <person name="Alverson A.J."/>
        </authorList>
    </citation>
    <scope>NUCLEOTIDE SEQUENCE [LARGE SCALE GENOMIC DNA]</scope>
    <source>
        <strain evidence="4 5">AJA232-27</strain>
    </source>
</reference>
<keyword evidence="5" id="KW-1185">Reference proteome</keyword>
<dbReference type="InterPro" id="IPR011989">
    <property type="entry name" value="ARM-like"/>
</dbReference>
<dbReference type="Pfam" id="PF25767">
    <property type="entry name" value="ARM_TBCD_2nd"/>
    <property type="match status" value="1"/>
</dbReference>
<feature type="domain" description="Tubulin-folding cofactor D C-terminal" evidence="2">
    <location>
        <begin position="1063"/>
        <end position="1249"/>
    </location>
</feature>
<comment type="caution">
    <text evidence="4">The sequence shown here is derived from an EMBL/GenBank/DDBJ whole genome shotgun (WGS) entry which is preliminary data.</text>
</comment>
<accession>A0ABD3M4C8</accession>
<evidence type="ECO:0008006" key="6">
    <source>
        <dbReference type="Google" id="ProtNLM"/>
    </source>
</evidence>
<dbReference type="Gene3D" id="1.25.10.10">
    <property type="entry name" value="Leucine-rich Repeat Variant"/>
    <property type="match status" value="2"/>
</dbReference>
<dbReference type="Proteomes" id="UP001530293">
    <property type="component" value="Unassembled WGS sequence"/>
</dbReference>
<dbReference type="InterPro" id="IPR022577">
    <property type="entry name" value="TBCD_C"/>
</dbReference>
<organism evidence="4 5">
    <name type="scientific">Discostella pseudostelligera</name>
    <dbReference type="NCBI Taxonomy" id="259834"/>
    <lineage>
        <taxon>Eukaryota</taxon>
        <taxon>Sar</taxon>
        <taxon>Stramenopiles</taxon>
        <taxon>Ochrophyta</taxon>
        <taxon>Bacillariophyta</taxon>
        <taxon>Coscinodiscophyceae</taxon>
        <taxon>Thalassiosirophycidae</taxon>
        <taxon>Stephanodiscales</taxon>
        <taxon>Stephanodiscaceae</taxon>
        <taxon>Discostella</taxon>
    </lineage>
</organism>
<keyword evidence="1" id="KW-0143">Chaperone</keyword>
<dbReference type="InterPro" id="IPR058033">
    <property type="entry name" value="ARM_TBCD_2nd"/>
</dbReference>
<evidence type="ECO:0000259" key="3">
    <source>
        <dbReference type="Pfam" id="PF25767"/>
    </source>
</evidence>
<name>A0ABD3M4C8_9STRA</name>
<dbReference type="Pfam" id="PF12612">
    <property type="entry name" value="TFCD_C"/>
    <property type="match status" value="1"/>
</dbReference>
<protein>
    <recommendedName>
        <fullName evidence="6">Tubulin-specific chaperone D</fullName>
    </recommendedName>
</protein>
<dbReference type="PANTHER" id="PTHR12658">
    <property type="entry name" value="BETA-TUBULIN COFACTOR D"/>
    <property type="match status" value="1"/>
</dbReference>
<evidence type="ECO:0000256" key="1">
    <source>
        <dbReference type="ARBA" id="ARBA00023186"/>
    </source>
</evidence>
<evidence type="ECO:0000313" key="4">
    <source>
        <dbReference type="EMBL" id="KAL3758477.1"/>
    </source>
</evidence>
<dbReference type="PANTHER" id="PTHR12658:SF0">
    <property type="entry name" value="TUBULIN-SPECIFIC CHAPERONE D"/>
    <property type="match status" value="1"/>
</dbReference>
<sequence>MTSTASSEANFFIEKEEVFRLIDVLSVSSSSSSQSPTTTSSGAPITSPDIALSKFRNILDKYLECPTLLDPYLETMVQRLSSPARCIVHDLFSLQFNNDNDKSASDNDNEEDALRDVGDIAEKLDILMHLLSAIYAISKVRGRKYIQRLLPHEAADVEPVLVVLRWFGWLDRRDRSAEGADAATGYGVQVIPNEIKQFQMQQQDRNDSEGAKVWESVHSLLTWLGIISLVPFDLQTIDSSLDQQYPDSNGETSRSVPTTLVQSILAMSSSHLTDYGTTRETAAACLASLLSRPDLEQSELDGFISWSARIMYWFRTGKEWQDSSPSTKILSMPESPPTIFLIMGVLQTLAAIFKTGHRTNLNSTQQKLRGIEQLWEQAILLAEGPVGSSIVVRKLLVKLFARFGCVYLPPRVAAWRYQRGKRSLVENLLKGGSFESKSYDDTRLIFDGSDESLCQINNLFPIPDHVEDSMDQLLRSLTDTATIVRWSAAKGIGRLTERLPAICADDVLDAILLLCSDTDNDKAWHGACLALAELARRGLLLPERLDEVVPVVVQAIGYDVRRGQHSIGAHVRDASCYVCWAFARAYAPSVLKQYVKDLSEALVLTSLFDREVNCRRAASAAFQESVGRQGADNFKHGIAILTAADYYSLGNRNDAYSTLALGIAQFDEYQVPIIQHLAFVKLRHWDIEIRSIASKSLSDISKLNPCYTAKSILPELLDQCFNTDLVIRHGSLLGAAELVLAFGEGNLVKRGGVLNDETIASIAELIPSVEKARLYRGRGGEIMRSAACRMIECLSLAGLPLTVTQQVRLLDSVDACLVHPNEIIQNSAAKALNALLTQYFPVGINGPSHRLQNRVVDKYISIVQTEDNPAATRGFSLALGHLPEKLLAPNRSVLDSIIQCLCDASRKESLVGGEGDAETRRNAIVSLVKVCTTVGLGGIDTALPETETSPVFRLTGKQTKQVFGALLAAMEDYNTDRRGDVGSWSRIAAMDGLETLTNLSIKASTIFPHSSCQGPAHFVSLDEVIVPSFKNRVIFLAVKSTNSQQSLFHAGEHIFFDEQLCCSVIGALLKQLGEKLDVVRCKAGECLERLLTTRSPRLPFVPHREMLVRALSLHDLPKNWADPSLTFPLIMRAANIDEFTEPILSGIVVSVGGLTESVSKSSSAALYEWIRGSRSVKSTQKIFRMGEVFLGLFQKYKRNVRVLIPLLSTLDKLLSHEYLNELLCAANGEYCSMLIACLASEAKSCGDVKLLLAIVGVSFALLEPHLETISTMRNEILPFIMAMLLNPYPRVRRYTAEQLYVKLAEHGEMIVDGQEFTEQANQLLLNTVWHEEDDPNGELTVCRNRIADILGIHLTEEQRDTQIGIRNSSRYAPKDEFECYSSLVRMG</sequence>
<evidence type="ECO:0000313" key="5">
    <source>
        <dbReference type="Proteomes" id="UP001530293"/>
    </source>
</evidence>
<feature type="domain" description="Tubulin-folding cofactor D ARM repeats" evidence="3">
    <location>
        <begin position="392"/>
        <end position="638"/>
    </location>
</feature>
<dbReference type="EMBL" id="JALLBG020000229">
    <property type="protein sequence ID" value="KAL3758477.1"/>
    <property type="molecule type" value="Genomic_DNA"/>
</dbReference>